<protein>
    <submittedName>
        <fullName evidence="3">Rpn family recombination-promoting nuclease/putative transposase</fullName>
    </submittedName>
</protein>
<dbReference type="InterPro" id="IPR010106">
    <property type="entry name" value="RpnA"/>
</dbReference>
<feature type="domain" description="Transposase (putative) YhgA-like" evidence="2">
    <location>
        <begin position="7"/>
        <end position="208"/>
    </location>
</feature>
<dbReference type="Proteomes" id="UP001444146">
    <property type="component" value="Unassembled WGS sequence"/>
</dbReference>
<dbReference type="Pfam" id="PF04754">
    <property type="entry name" value="Transposase_31"/>
    <property type="match status" value="1"/>
</dbReference>
<keyword evidence="4" id="KW-1185">Reference proteome</keyword>
<dbReference type="InterPro" id="IPR051699">
    <property type="entry name" value="Rpn/YhgA-like_nuclease"/>
</dbReference>
<evidence type="ECO:0000313" key="3">
    <source>
        <dbReference type="EMBL" id="MEO3989988.1"/>
    </source>
</evidence>
<comment type="similarity">
    <text evidence="1">Belongs to the Rpn/YhgA-like nuclease family.</text>
</comment>
<organism evidence="3 4">
    <name type="scientific">Pseudocitrobacter cyperus</name>
    <dbReference type="NCBI Taxonomy" id="3112843"/>
    <lineage>
        <taxon>Bacteria</taxon>
        <taxon>Pseudomonadati</taxon>
        <taxon>Pseudomonadota</taxon>
        <taxon>Gammaproteobacteria</taxon>
        <taxon>Enterobacterales</taxon>
        <taxon>Enterobacteriaceae</taxon>
        <taxon>Pseudocitrobacter</taxon>
    </lineage>
</organism>
<evidence type="ECO:0000256" key="1">
    <source>
        <dbReference type="ARBA" id="ARBA00009787"/>
    </source>
</evidence>
<gene>
    <name evidence="3" type="ORF">VSR74_09190</name>
</gene>
<evidence type="ECO:0000313" key="4">
    <source>
        <dbReference type="Proteomes" id="UP001444146"/>
    </source>
</evidence>
<sequence>MATAGTTPHDAVFKQFLMHPDAARDFLDIHLPAEIRAICDLTTLRLESGNFVEENLREHYSDILYSVKMQGEPGYLHVLIEHQSTPSKKITFRMVRYAIAAMHRHLEAGFEKLPLVVPILFYQGKASPYPYSMRWLDLFASPELAKRLYSEPFPLVDITVIPDDQIMQHRRVAVLELLQKHIRQRDLMQMLEDLVTLLNTEYTTENQLITLVNYMLLLGHTDQETLFFRELAKRLSKEKKLGSLGQWFEDQGMEKGIQKGIQEGEDAARQRVALRMLKNGMSVELVAEMTELPPEAIAKMADER</sequence>
<proteinExistence type="inferred from homology"/>
<dbReference type="InterPro" id="IPR006842">
    <property type="entry name" value="Transposase_31"/>
</dbReference>
<reference evidence="3 4" key="1">
    <citation type="submission" date="2024-01" db="EMBL/GenBank/DDBJ databases">
        <title>Pseudocitrobacter sp. Endophytic strain Cyp-38L.</title>
        <authorList>
            <person name="Amer M.A."/>
            <person name="Hamed S.M."/>
        </authorList>
    </citation>
    <scope>NUCLEOTIDE SEQUENCE [LARGE SCALE GENOMIC DNA]</scope>
    <source>
        <strain evidence="3 4">Cyp38S</strain>
    </source>
</reference>
<evidence type="ECO:0000259" key="2">
    <source>
        <dbReference type="Pfam" id="PF04754"/>
    </source>
</evidence>
<name>A0ABV0HI87_9ENTR</name>
<dbReference type="PANTHER" id="PTHR34611:SF2">
    <property type="entry name" value="INACTIVE RECOMBINATION-PROMOTING NUCLEASE-LIKE PROTEIN RPNE-RELATED"/>
    <property type="match status" value="1"/>
</dbReference>
<comment type="caution">
    <text evidence="3">The sequence shown here is derived from an EMBL/GenBank/DDBJ whole genome shotgun (WGS) entry which is preliminary data.</text>
</comment>
<dbReference type="EMBL" id="JAYMYY010000002">
    <property type="protein sequence ID" value="MEO3989988.1"/>
    <property type="molecule type" value="Genomic_DNA"/>
</dbReference>
<accession>A0ABV0HI87</accession>
<dbReference type="PANTHER" id="PTHR34611">
    <property type="match status" value="1"/>
</dbReference>
<dbReference type="NCBIfam" id="TIGR01784">
    <property type="entry name" value="T_den_put_tspse"/>
    <property type="match status" value="1"/>
</dbReference>
<dbReference type="RefSeq" id="WP_347794444.1">
    <property type="nucleotide sequence ID" value="NZ_JAYMYY010000002.1"/>
</dbReference>